<keyword evidence="1" id="KW-0472">Membrane</keyword>
<protein>
    <recommendedName>
        <fullName evidence="4">DUF2157 domain-containing protein</fullName>
    </recommendedName>
</protein>
<evidence type="ECO:0000313" key="2">
    <source>
        <dbReference type="EMBL" id="OEF96210.1"/>
    </source>
</evidence>
<sequence length="286" mass="32665">MNAREKQVLISEIKKWRQNKLIPTAYCDFLLNLYSAGESESSENNSESKKSKTGIFKKIMIAIFVTVLIALVTFIFINFNEINAFTQISLLLLAPVFLYLATIIYKKKEANPIILLLLHSFASTSLAIVAALGIMFLELQANAVIMFAMFIFVFLIWLIMSVWLQHVMVFIASLAGISVIINQISMTIIGVQSYINAQLFWIPLSLIILWIAYATNQSMKYYKKSLILLVLSYIYFWIPEISLIFYDYALNGLPYTLALKGTIMLLLVWFSLKQFIRSNSNKVTEA</sequence>
<feature type="transmembrane region" description="Helical" evidence="1">
    <location>
        <begin position="59"/>
        <end position="79"/>
    </location>
</feature>
<feature type="transmembrane region" description="Helical" evidence="1">
    <location>
        <begin position="167"/>
        <end position="189"/>
    </location>
</feature>
<feature type="transmembrane region" description="Helical" evidence="1">
    <location>
        <begin position="226"/>
        <end position="246"/>
    </location>
</feature>
<keyword evidence="1" id="KW-1133">Transmembrane helix</keyword>
<organism evidence="2 3">
    <name type="scientific">Desulfuribacillus alkaliarsenatis</name>
    <dbReference type="NCBI Taxonomy" id="766136"/>
    <lineage>
        <taxon>Bacteria</taxon>
        <taxon>Bacillati</taxon>
        <taxon>Bacillota</taxon>
        <taxon>Desulfuribacillia</taxon>
        <taxon>Desulfuribacillales</taxon>
        <taxon>Desulfuribacillaceae</taxon>
        <taxon>Desulfuribacillus</taxon>
    </lineage>
</organism>
<gene>
    <name evidence="2" type="ORF">BHF68_08560</name>
</gene>
<keyword evidence="3" id="KW-1185">Reference proteome</keyword>
<name>A0A1E5G0A2_9FIRM</name>
<evidence type="ECO:0000256" key="1">
    <source>
        <dbReference type="SAM" id="Phobius"/>
    </source>
</evidence>
<accession>A0A1E5G0A2</accession>
<dbReference type="RefSeq" id="WP_069643716.1">
    <property type="nucleotide sequence ID" value="NZ_MIJE01000032.1"/>
</dbReference>
<dbReference type="AlphaFoldDB" id="A0A1E5G0A2"/>
<proteinExistence type="predicted"/>
<evidence type="ECO:0000313" key="3">
    <source>
        <dbReference type="Proteomes" id="UP000094296"/>
    </source>
</evidence>
<dbReference type="Proteomes" id="UP000094296">
    <property type="component" value="Unassembled WGS sequence"/>
</dbReference>
<feature type="transmembrane region" description="Helical" evidence="1">
    <location>
        <begin position="143"/>
        <end position="160"/>
    </location>
</feature>
<feature type="transmembrane region" description="Helical" evidence="1">
    <location>
        <begin position="85"/>
        <end position="105"/>
    </location>
</feature>
<evidence type="ECO:0008006" key="4">
    <source>
        <dbReference type="Google" id="ProtNLM"/>
    </source>
</evidence>
<feature type="transmembrane region" description="Helical" evidence="1">
    <location>
        <begin position="252"/>
        <end position="272"/>
    </location>
</feature>
<feature type="transmembrane region" description="Helical" evidence="1">
    <location>
        <begin position="195"/>
        <end position="214"/>
    </location>
</feature>
<dbReference type="OrthoDB" id="2380880at2"/>
<comment type="caution">
    <text evidence="2">The sequence shown here is derived from an EMBL/GenBank/DDBJ whole genome shotgun (WGS) entry which is preliminary data.</text>
</comment>
<keyword evidence="1" id="KW-0812">Transmembrane</keyword>
<reference evidence="2 3" key="1">
    <citation type="submission" date="2016-09" db="EMBL/GenBank/DDBJ databases">
        <title>Draft genome sequence for the type strain of Desulfuribacillus alkaliarsenatis AHT28, an obligately anaerobic, sulfidogenic bacterium isolated from Russian soda lake sediments.</title>
        <authorList>
            <person name="Abin C.A."/>
            <person name="Hollibaugh J.T."/>
        </authorList>
    </citation>
    <scope>NUCLEOTIDE SEQUENCE [LARGE SCALE GENOMIC DNA]</scope>
    <source>
        <strain evidence="2 3">AHT28</strain>
    </source>
</reference>
<feature type="transmembrane region" description="Helical" evidence="1">
    <location>
        <begin position="112"/>
        <end position="137"/>
    </location>
</feature>
<dbReference type="STRING" id="766136.BHF68_08560"/>
<dbReference type="EMBL" id="MIJE01000032">
    <property type="protein sequence ID" value="OEF96210.1"/>
    <property type="molecule type" value="Genomic_DNA"/>
</dbReference>